<dbReference type="GO" id="GO:0016491">
    <property type="term" value="F:oxidoreductase activity"/>
    <property type="evidence" value="ECO:0007669"/>
    <property type="project" value="UniProtKB-KW"/>
</dbReference>
<accession>H2AXK7</accession>
<protein>
    <submittedName>
        <fullName evidence="7">Uncharacterized protein</fullName>
    </submittedName>
</protein>
<sequence length="132" mass="15335">MSLLRTLQRQPRIISLFAYDLENCKPAGSIVQFLKSDTSNQFDLELCTRFPTLDQLLYMYKFKEPLSREILNNQIKNLNEILKLKSFDSIFGSTLEHCVKIGVWNPKHALWVDWEKAKLGSSVKSIKQSLNQ</sequence>
<dbReference type="GO" id="GO:0005739">
    <property type="term" value="C:mitochondrion"/>
    <property type="evidence" value="ECO:0007669"/>
    <property type="project" value="UniProtKB-SubCell"/>
</dbReference>
<proteinExistence type="inferred from homology"/>
<gene>
    <name evidence="7" type="primary">KAFR0G00740</name>
    <name evidence="7" type="ORF">KAFR_0G00740</name>
</gene>
<dbReference type="Pfam" id="PF07955">
    <property type="entry name" value="DUF1687"/>
    <property type="match status" value="1"/>
</dbReference>
<evidence type="ECO:0000256" key="2">
    <source>
        <dbReference type="ARBA" id="ARBA00004173"/>
    </source>
</evidence>
<dbReference type="RefSeq" id="XP_003958242.1">
    <property type="nucleotide sequence ID" value="XM_003958193.1"/>
</dbReference>
<evidence type="ECO:0000256" key="6">
    <source>
        <dbReference type="ARBA" id="ARBA00023128"/>
    </source>
</evidence>
<dbReference type="InterPro" id="IPR012882">
    <property type="entry name" value="Fmp46"/>
</dbReference>
<dbReference type="AlphaFoldDB" id="H2AXK7"/>
<dbReference type="Proteomes" id="UP000005220">
    <property type="component" value="Chromosome 7"/>
</dbReference>
<evidence type="ECO:0000313" key="8">
    <source>
        <dbReference type="Proteomes" id="UP000005220"/>
    </source>
</evidence>
<dbReference type="PANTHER" id="PTHR28071">
    <property type="entry name" value="REDOX PROTEIN FMP46, MITOCHONDRIAL-RELATED"/>
    <property type="match status" value="1"/>
</dbReference>
<evidence type="ECO:0000256" key="5">
    <source>
        <dbReference type="ARBA" id="ARBA00023002"/>
    </source>
</evidence>
<evidence type="ECO:0000256" key="4">
    <source>
        <dbReference type="ARBA" id="ARBA00022946"/>
    </source>
</evidence>
<evidence type="ECO:0000313" key="7">
    <source>
        <dbReference type="EMBL" id="CCF59107.1"/>
    </source>
</evidence>
<keyword evidence="4" id="KW-0809">Transit peptide</keyword>
<comment type="function">
    <text evidence="1">Putative mitochondrial redox protein which could be involved in the reduction of small toxic molecules.</text>
</comment>
<dbReference type="EMBL" id="HE650827">
    <property type="protein sequence ID" value="CCF59107.1"/>
    <property type="molecule type" value="Genomic_DNA"/>
</dbReference>
<dbReference type="FunCoup" id="H2AXK7">
    <property type="interactions" value="79"/>
</dbReference>
<dbReference type="GeneID" id="13884598"/>
<dbReference type="InterPro" id="IPR036249">
    <property type="entry name" value="Thioredoxin-like_sf"/>
</dbReference>
<dbReference type="HOGENOM" id="CLU_1939538_0_0_1"/>
<dbReference type="InParanoid" id="H2AXK7"/>
<dbReference type="KEGG" id="kaf:KAFR_0G00740"/>
<dbReference type="eggNOG" id="ENOG502S4SU">
    <property type="taxonomic scope" value="Eukaryota"/>
</dbReference>
<organism evidence="7 8">
    <name type="scientific">Kazachstania africana (strain ATCC 22294 / BCRC 22015 / CBS 2517 / CECT 1963 / NBRC 1671 / NRRL Y-8276)</name>
    <name type="common">Yeast</name>
    <name type="synonym">Kluyveromyces africanus</name>
    <dbReference type="NCBI Taxonomy" id="1071382"/>
    <lineage>
        <taxon>Eukaryota</taxon>
        <taxon>Fungi</taxon>
        <taxon>Dikarya</taxon>
        <taxon>Ascomycota</taxon>
        <taxon>Saccharomycotina</taxon>
        <taxon>Saccharomycetes</taxon>
        <taxon>Saccharomycetales</taxon>
        <taxon>Saccharomycetaceae</taxon>
        <taxon>Kazachstania</taxon>
    </lineage>
</organism>
<dbReference type="OrthoDB" id="4044803at2759"/>
<comment type="subcellular location">
    <subcellularLocation>
        <location evidence="2">Mitochondrion</location>
    </subcellularLocation>
</comment>
<reference evidence="7 8" key="1">
    <citation type="journal article" date="2011" name="Proc. Natl. Acad. Sci. U.S.A.">
        <title>Evolutionary erosion of yeast sex chromosomes by mating-type switching accidents.</title>
        <authorList>
            <person name="Gordon J.L."/>
            <person name="Armisen D."/>
            <person name="Proux-Wera E."/>
            <person name="Oheigeartaigh S.S."/>
            <person name="Byrne K.P."/>
            <person name="Wolfe K.H."/>
        </authorList>
    </citation>
    <scope>NUCLEOTIDE SEQUENCE [LARGE SCALE GENOMIC DNA]</scope>
    <source>
        <strain evidence="8">ATCC 22294 / BCRC 22015 / CBS 2517 / CECT 1963 / NBRC 1671 / NRRL Y-8276</strain>
    </source>
</reference>
<name>H2AXK7_KAZAF</name>
<dbReference type="SUPFAM" id="SSF52833">
    <property type="entry name" value="Thioredoxin-like"/>
    <property type="match status" value="1"/>
</dbReference>
<keyword evidence="8" id="KW-1185">Reference proteome</keyword>
<dbReference type="GO" id="GO:0051051">
    <property type="term" value="P:negative regulation of transport"/>
    <property type="evidence" value="ECO:0007669"/>
    <property type="project" value="EnsemblFungi"/>
</dbReference>
<comment type="similarity">
    <text evidence="3">Belongs to the FMP46 family.</text>
</comment>
<evidence type="ECO:0000256" key="3">
    <source>
        <dbReference type="ARBA" id="ARBA00009734"/>
    </source>
</evidence>
<dbReference type="Gene3D" id="3.40.30.10">
    <property type="entry name" value="Glutaredoxin"/>
    <property type="match status" value="1"/>
</dbReference>
<dbReference type="PANTHER" id="PTHR28071:SF1">
    <property type="entry name" value="REDOX PROTEIN FMP46, MITOCHONDRIAL-RELATED"/>
    <property type="match status" value="1"/>
</dbReference>
<evidence type="ECO:0000256" key="1">
    <source>
        <dbReference type="ARBA" id="ARBA00002963"/>
    </source>
</evidence>
<keyword evidence="5" id="KW-0560">Oxidoreductase</keyword>
<keyword evidence="6" id="KW-0496">Mitochondrion</keyword>